<proteinExistence type="predicted"/>
<reference evidence="2" key="1">
    <citation type="submission" date="2012-11" db="EMBL/GenBank/DDBJ databases">
        <title>Permanent draft genomes of Rhodopirellula europaea strain SH398 and 6C.</title>
        <authorList>
            <person name="Richter M."/>
            <person name="Richter-Heitmann T."/>
            <person name="Frank C."/>
            <person name="Harder J."/>
            <person name="Glockner F.O."/>
        </authorList>
    </citation>
    <scope>NUCLEOTIDE SEQUENCE</scope>
    <source>
        <strain evidence="2">6C</strain>
    </source>
</reference>
<dbReference type="CDD" id="cd19357">
    <property type="entry name" value="TenA_E_At3g16990-like"/>
    <property type="match status" value="1"/>
</dbReference>
<dbReference type="GO" id="GO:0005829">
    <property type="term" value="C:cytosol"/>
    <property type="evidence" value="ECO:0007669"/>
    <property type="project" value="TreeGrafter"/>
</dbReference>
<comment type="caution">
    <text evidence="2">The sequence shown here is derived from an EMBL/GenBank/DDBJ whole genome shotgun (WGS) entry which is preliminary data.</text>
</comment>
<dbReference type="AlphaFoldDB" id="M2B5M3"/>
<reference evidence="2" key="2">
    <citation type="journal article" date="2013" name="Mar. Genomics">
        <title>Expression of sulfatases in Rhodopirellula baltica and the diversity of sulfatases in the genus Rhodopirellula.</title>
        <authorList>
            <person name="Wegner C.E."/>
            <person name="Richter-Heitmann T."/>
            <person name="Klindworth A."/>
            <person name="Klockow C."/>
            <person name="Richter M."/>
            <person name="Achstetter T."/>
            <person name="Glockner F.O."/>
            <person name="Harder J."/>
        </authorList>
    </citation>
    <scope>NUCLEOTIDE SEQUENCE [LARGE SCALE GENOMIC DNA]</scope>
    <source>
        <strain evidence="2">6C</strain>
    </source>
</reference>
<dbReference type="Proteomes" id="UP000011529">
    <property type="component" value="Unassembled WGS sequence"/>
</dbReference>
<dbReference type="SUPFAM" id="SSF48613">
    <property type="entry name" value="Heme oxygenase-like"/>
    <property type="match status" value="1"/>
</dbReference>
<name>M2B5M3_9BACT</name>
<dbReference type="EMBL" id="ANMO01000096">
    <property type="protein sequence ID" value="EMB17479.1"/>
    <property type="molecule type" value="Genomic_DNA"/>
</dbReference>
<keyword evidence="3" id="KW-1185">Reference proteome</keyword>
<dbReference type="PATRIC" id="fig|1263867.3.peg.1852"/>
<organism evidence="2 3">
    <name type="scientific">Rhodopirellula europaea 6C</name>
    <dbReference type="NCBI Taxonomy" id="1263867"/>
    <lineage>
        <taxon>Bacteria</taxon>
        <taxon>Pseudomonadati</taxon>
        <taxon>Planctomycetota</taxon>
        <taxon>Planctomycetia</taxon>
        <taxon>Pirellulales</taxon>
        <taxon>Pirellulaceae</taxon>
        <taxon>Rhodopirellula</taxon>
    </lineage>
</organism>
<dbReference type="InterPro" id="IPR004305">
    <property type="entry name" value="Thiaminase-2/PQQC"/>
</dbReference>
<evidence type="ECO:0000313" key="2">
    <source>
        <dbReference type="EMBL" id="EMB17479.1"/>
    </source>
</evidence>
<sequence>MSRWQSSSPSKILEAAHRKQPFFVKASNLNTKAIHTESASLETIENGSFVRSAGRLWEEGTRAKFLDAIRDGTLPTEAFERWLVQDYLFAKGLTTFQAIAAGKAPRSAQKVLIDGLVAMEAELQWFEKLASERSLDLETPHHPTCQRYVDYLIASAYTKPPAIHLAILFGVEAAYLSGWSRLEASGPYEEYIRRWSNDLFLQYVAELHQACVDHPLKGQQDEFNTVLCHERDFWTMTYEG</sequence>
<gene>
    <name evidence="2" type="ORF">RE6C_01745</name>
</gene>
<evidence type="ECO:0000313" key="3">
    <source>
        <dbReference type="Proteomes" id="UP000011529"/>
    </source>
</evidence>
<evidence type="ECO:0000259" key="1">
    <source>
        <dbReference type="Pfam" id="PF03070"/>
    </source>
</evidence>
<dbReference type="PANTHER" id="PTHR43198">
    <property type="entry name" value="BIFUNCTIONAL TH2 PROTEIN"/>
    <property type="match status" value="1"/>
</dbReference>
<dbReference type="PANTHER" id="PTHR43198:SF5">
    <property type="entry name" value="BIFUNCTIONAL TENA-E PROTEIN"/>
    <property type="match status" value="1"/>
</dbReference>
<feature type="domain" description="Thiaminase-2/PQQC" evidence="1">
    <location>
        <begin position="57"/>
        <end position="239"/>
    </location>
</feature>
<dbReference type="Pfam" id="PF03070">
    <property type="entry name" value="TENA_THI-4"/>
    <property type="match status" value="1"/>
</dbReference>
<dbReference type="InterPro" id="IPR050967">
    <property type="entry name" value="Thiamine_Salvage_TenA"/>
</dbReference>
<accession>M2B5M3</accession>
<dbReference type="Gene3D" id="1.20.910.10">
    <property type="entry name" value="Heme oxygenase-like"/>
    <property type="match status" value="1"/>
</dbReference>
<protein>
    <submittedName>
        <fullName evidence="2">TenA family transcription regulator</fullName>
    </submittedName>
</protein>
<dbReference type="InterPro" id="IPR016084">
    <property type="entry name" value="Haem_Oase-like_multi-hlx"/>
</dbReference>